<dbReference type="RefSeq" id="WP_057881316.1">
    <property type="nucleotide sequence ID" value="NZ_JQCF01000022.1"/>
</dbReference>
<accession>A0A0R2LER5</accession>
<dbReference type="Proteomes" id="UP000051006">
    <property type="component" value="Unassembled WGS sequence"/>
</dbReference>
<gene>
    <name evidence="1" type="ORF">IV57_GL001136</name>
</gene>
<sequence length="104" mass="12030">MLINSMKALQAAISTKENEFEVVDEAFDFCDEIHQAQVSGSGTDWSITATNGWMAIFTNFNHSIHRSFMKQAKRDREDLQHIISKSYIIKKTDVDDKYKLTLRK</sequence>
<comment type="caution">
    <text evidence="1">The sequence shown here is derived from an EMBL/GenBank/DDBJ whole genome shotgun (WGS) entry which is preliminary data.</text>
</comment>
<proteinExistence type="predicted"/>
<reference evidence="1 2" key="1">
    <citation type="journal article" date="2015" name="Genome Announc.">
        <title>Expanding the biotechnology potential of lactobacilli through comparative genomics of 213 strains and associated genera.</title>
        <authorList>
            <person name="Sun Z."/>
            <person name="Harris H.M."/>
            <person name="McCann A."/>
            <person name="Guo C."/>
            <person name="Argimon S."/>
            <person name="Zhang W."/>
            <person name="Yang X."/>
            <person name="Jeffery I.B."/>
            <person name="Cooney J.C."/>
            <person name="Kagawa T.F."/>
            <person name="Liu W."/>
            <person name="Song Y."/>
            <person name="Salvetti E."/>
            <person name="Wrobel A."/>
            <person name="Rasinkangas P."/>
            <person name="Parkhill J."/>
            <person name="Rea M.C."/>
            <person name="O'Sullivan O."/>
            <person name="Ritari J."/>
            <person name="Douillard F.P."/>
            <person name="Paul Ross R."/>
            <person name="Yang R."/>
            <person name="Briner A.E."/>
            <person name="Felis G.E."/>
            <person name="de Vos W.M."/>
            <person name="Barrangou R."/>
            <person name="Klaenhammer T.R."/>
            <person name="Caufield P.W."/>
            <person name="Cui Y."/>
            <person name="Zhang H."/>
            <person name="O'Toole P.W."/>
        </authorList>
    </citation>
    <scope>NUCLEOTIDE SEQUENCE [LARGE SCALE GENOMIC DNA]</scope>
    <source>
        <strain evidence="1 2">DSM 24716</strain>
    </source>
</reference>
<dbReference type="AlphaFoldDB" id="A0A0R2LER5"/>
<evidence type="ECO:0000313" key="1">
    <source>
        <dbReference type="EMBL" id="KRN98405.1"/>
    </source>
</evidence>
<organism evidence="1 2">
    <name type="scientific">Companilactobacillus kimchiensis</name>
    <dbReference type="NCBI Taxonomy" id="993692"/>
    <lineage>
        <taxon>Bacteria</taxon>
        <taxon>Bacillati</taxon>
        <taxon>Bacillota</taxon>
        <taxon>Bacilli</taxon>
        <taxon>Lactobacillales</taxon>
        <taxon>Lactobacillaceae</taxon>
        <taxon>Companilactobacillus</taxon>
    </lineage>
</organism>
<dbReference type="PATRIC" id="fig|993692.3.peg.1153"/>
<name>A0A0R2LER5_9LACO</name>
<protein>
    <submittedName>
        <fullName evidence="1">Uncharacterized protein</fullName>
    </submittedName>
</protein>
<dbReference type="EMBL" id="JQCF01000022">
    <property type="protein sequence ID" value="KRN98405.1"/>
    <property type="molecule type" value="Genomic_DNA"/>
</dbReference>
<keyword evidence="2" id="KW-1185">Reference proteome</keyword>
<evidence type="ECO:0000313" key="2">
    <source>
        <dbReference type="Proteomes" id="UP000051006"/>
    </source>
</evidence>
<dbReference type="OrthoDB" id="2317031at2"/>